<name>A0A4Y5QN48_PINFU</name>
<sequence>MSSITSLCGVVLFLCLGVTADRDRPVRLQALYHRRCLAECNVEFVECAVDCRKTSPLTLFELRVCSWECRIEHFECIYECNEGLAEKRLRLIRRWPRY</sequence>
<keyword evidence="1" id="KW-0732">Signal</keyword>
<reference evidence="2" key="1">
    <citation type="submission" date="2018-04" db="EMBL/GenBank/DDBJ databases">
        <title>A novel matrix protein, PNU9, serving crucial role during nacre formation.</title>
        <authorList>
            <person name="Kong J."/>
            <person name="Liu C."/>
        </authorList>
    </citation>
    <scope>NUCLEOTIDE SEQUENCE</scope>
</reference>
<dbReference type="AlphaFoldDB" id="A0A4Y5QN48"/>
<organism evidence="2">
    <name type="scientific">Pinctada fucata</name>
    <name type="common">Akoya pearl oyster</name>
    <name type="synonym">Pinctada imbricata fucata</name>
    <dbReference type="NCBI Taxonomy" id="50426"/>
    <lineage>
        <taxon>Eukaryota</taxon>
        <taxon>Metazoa</taxon>
        <taxon>Spiralia</taxon>
        <taxon>Lophotrochozoa</taxon>
        <taxon>Mollusca</taxon>
        <taxon>Bivalvia</taxon>
        <taxon>Autobranchia</taxon>
        <taxon>Pteriomorphia</taxon>
        <taxon>Pterioida</taxon>
        <taxon>Pterioidea</taxon>
        <taxon>Pteriidae</taxon>
        <taxon>Pinctada</taxon>
    </lineage>
</organism>
<feature type="signal peptide" evidence="1">
    <location>
        <begin position="1"/>
        <end position="20"/>
    </location>
</feature>
<evidence type="ECO:0000313" key="2">
    <source>
        <dbReference type="EMBL" id="QCX35555.1"/>
    </source>
</evidence>
<feature type="chain" id="PRO_5021197337" evidence="1">
    <location>
        <begin position="21"/>
        <end position="98"/>
    </location>
</feature>
<gene>
    <name evidence="2" type="primary">PNU9</name>
</gene>
<proteinExistence type="evidence at transcript level"/>
<dbReference type="EMBL" id="MH196563">
    <property type="protein sequence ID" value="QCX35555.1"/>
    <property type="molecule type" value="mRNA"/>
</dbReference>
<accession>A0A4Y5QN48</accession>
<protein>
    <submittedName>
        <fullName evidence="2">Matrix protein</fullName>
    </submittedName>
</protein>
<evidence type="ECO:0000256" key="1">
    <source>
        <dbReference type="SAM" id="SignalP"/>
    </source>
</evidence>